<sequence length="253" mass="28459">MEGRVVCLFWVRASVGIAGTEPADELARRVALTKKTAVDYDRFPLSHAKRVMRAAILEEWQERYAEGNTGKVTKCFFPRVEQAYRILKQLEMTSQIAQTLTGYGGFAHYLFRFKLKDSPYCACDPAKEQDILHALEECCMFMREGADLEIEINSRVKRQNFPEILENSTKSLAFNSEPGLGLSRLRLRSPALISDLGTVPYSDSEHALGSNFNSTLNFNQGSVLDTVLIRSRLSILLFISFAISIPLPLTVLI</sequence>
<name>A0A4C1YD16_EUMVA</name>
<evidence type="ECO:0000313" key="1">
    <source>
        <dbReference type="EMBL" id="GBP73996.1"/>
    </source>
</evidence>
<dbReference type="Proteomes" id="UP000299102">
    <property type="component" value="Unassembled WGS sequence"/>
</dbReference>
<dbReference type="OrthoDB" id="6624020at2759"/>
<comment type="caution">
    <text evidence="1">The sequence shown here is derived from an EMBL/GenBank/DDBJ whole genome shotgun (WGS) entry which is preliminary data.</text>
</comment>
<dbReference type="AlphaFoldDB" id="A0A4C1YD16"/>
<protein>
    <submittedName>
        <fullName evidence="1">Retrovirus-related Pol polyprotein from type-1 retrotransposable element R1 3</fullName>
    </submittedName>
</protein>
<reference evidence="1 2" key="1">
    <citation type="journal article" date="2019" name="Commun. Biol.">
        <title>The bagworm genome reveals a unique fibroin gene that provides high tensile strength.</title>
        <authorList>
            <person name="Kono N."/>
            <person name="Nakamura H."/>
            <person name="Ohtoshi R."/>
            <person name="Tomita M."/>
            <person name="Numata K."/>
            <person name="Arakawa K."/>
        </authorList>
    </citation>
    <scope>NUCLEOTIDE SEQUENCE [LARGE SCALE GENOMIC DNA]</scope>
</reference>
<evidence type="ECO:0000313" key="2">
    <source>
        <dbReference type="Proteomes" id="UP000299102"/>
    </source>
</evidence>
<keyword evidence="2" id="KW-1185">Reference proteome</keyword>
<organism evidence="1 2">
    <name type="scientific">Eumeta variegata</name>
    <name type="common">Bagworm moth</name>
    <name type="synonym">Eumeta japonica</name>
    <dbReference type="NCBI Taxonomy" id="151549"/>
    <lineage>
        <taxon>Eukaryota</taxon>
        <taxon>Metazoa</taxon>
        <taxon>Ecdysozoa</taxon>
        <taxon>Arthropoda</taxon>
        <taxon>Hexapoda</taxon>
        <taxon>Insecta</taxon>
        <taxon>Pterygota</taxon>
        <taxon>Neoptera</taxon>
        <taxon>Endopterygota</taxon>
        <taxon>Lepidoptera</taxon>
        <taxon>Glossata</taxon>
        <taxon>Ditrysia</taxon>
        <taxon>Tineoidea</taxon>
        <taxon>Psychidae</taxon>
        <taxon>Oiketicinae</taxon>
        <taxon>Eumeta</taxon>
    </lineage>
</organism>
<gene>
    <name evidence="1" type="ORF">EVAR_76671_1</name>
</gene>
<proteinExistence type="predicted"/>
<dbReference type="EMBL" id="BGZK01001195">
    <property type="protein sequence ID" value="GBP73996.1"/>
    <property type="molecule type" value="Genomic_DNA"/>
</dbReference>
<accession>A0A4C1YD16</accession>